<evidence type="ECO:0000256" key="3">
    <source>
        <dbReference type="ARBA" id="ARBA00022448"/>
    </source>
</evidence>
<evidence type="ECO:0000313" key="9">
    <source>
        <dbReference type="EMBL" id="WDH82077.1"/>
    </source>
</evidence>
<evidence type="ECO:0000256" key="4">
    <source>
        <dbReference type="ARBA" id="ARBA00022544"/>
    </source>
</evidence>
<dbReference type="NCBIfam" id="TIGR00912">
    <property type="entry name" value="2A0309"/>
    <property type="match status" value="1"/>
</dbReference>
<keyword evidence="7 8" id="KW-0472">Membrane</keyword>
<feature type="transmembrane region" description="Helical" evidence="8">
    <location>
        <begin position="184"/>
        <end position="205"/>
    </location>
</feature>
<evidence type="ECO:0000256" key="1">
    <source>
        <dbReference type="ARBA" id="ARBA00004141"/>
    </source>
</evidence>
<evidence type="ECO:0000313" key="11">
    <source>
        <dbReference type="Proteomes" id="UP001220962"/>
    </source>
</evidence>
<feature type="transmembrane region" description="Helical" evidence="8">
    <location>
        <begin position="217"/>
        <end position="239"/>
    </location>
</feature>
<gene>
    <name evidence="9" type="ORF">PUW23_21820</name>
    <name evidence="10" type="ORF">PUW25_21740</name>
</gene>
<feature type="transmembrane region" description="Helical" evidence="8">
    <location>
        <begin position="76"/>
        <end position="94"/>
    </location>
</feature>
<accession>A0AAX3MXM4</accession>
<evidence type="ECO:0000256" key="8">
    <source>
        <dbReference type="SAM" id="Phobius"/>
    </source>
</evidence>
<dbReference type="PANTHER" id="PTHR34975">
    <property type="entry name" value="SPORE GERMINATION PROTEIN A2"/>
    <property type="match status" value="1"/>
</dbReference>
<feature type="transmembrane region" description="Helical" evidence="8">
    <location>
        <begin position="142"/>
        <end position="164"/>
    </location>
</feature>
<dbReference type="GO" id="GO:0016020">
    <property type="term" value="C:membrane"/>
    <property type="evidence" value="ECO:0007669"/>
    <property type="project" value="UniProtKB-SubCell"/>
</dbReference>
<evidence type="ECO:0000256" key="7">
    <source>
        <dbReference type="ARBA" id="ARBA00023136"/>
    </source>
</evidence>
<comment type="subcellular location">
    <subcellularLocation>
        <location evidence="1">Membrane</location>
        <topology evidence="1">Multi-pass membrane protein</topology>
    </subcellularLocation>
</comment>
<feature type="transmembrane region" description="Helical" evidence="8">
    <location>
        <begin position="36"/>
        <end position="56"/>
    </location>
</feature>
<dbReference type="EMBL" id="CP118108">
    <property type="protein sequence ID" value="WDI01815.1"/>
    <property type="molecule type" value="Genomic_DNA"/>
</dbReference>
<evidence type="ECO:0000256" key="2">
    <source>
        <dbReference type="ARBA" id="ARBA00007998"/>
    </source>
</evidence>
<dbReference type="AlphaFoldDB" id="A0AAX3MXM4"/>
<dbReference type="InterPro" id="IPR004761">
    <property type="entry name" value="Spore_GerAB"/>
</dbReference>
<organism evidence="9 11">
    <name type="scientific">Paenibacillus urinalis</name>
    <dbReference type="NCBI Taxonomy" id="521520"/>
    <lineage>
        <taxon>Bacteria</taxon>
        <taxon>Bacillati</taxon>
        <taxon>Bacillota</taxon>
        <taxon>Bacilli</taxon>
        <taxon>Bacillales</taxon>
        <taxon>Paenibacillaceae</taxon>
        <taxon>Paenibacillus</taxon>
    </lineage>
</organism>
<keyword evidence="4" id="KW-0309">Germination</keyword>
<dbReference type="Proteomes" id="UP001221519">
    <property type="component" value="Chromosome"/>
</dbReference>
<evidence type="ECO:0000313" key="10">
    <source>
        <dbReference type="EMBL" id="WDI01815.1"/>
    </source>
</evidence>
<feature type="transmembrane region" description="Helical" evidence="8">
    <location>
        <begin position="259"/>
        <end position="284"/>
    </location>
</feature>
<comment type="similarity">
    <text evidence="2">Belongs to the amino acid-polyamine-organocation (APC) superfamily. Spore germination protein (SGP) (TC 2.A.3.9) family.</text>
</comment>
<evidence type="ECO:0000256" key="6">
    <source>
        <dbReference type="ARBA" id="ARBA00022989"/>
    </source>
</evidence>
<keyword evidence="12" id="KW-1185">Reference proteome</keyword>
<dbReference type="GO" id="GO:0009847">
    <property type="term" value="P:spore germination"/>
    <property type="evidence" value="ECO:0007669"/>
    <property type="project" value="InterPro"/>
</dbReference>
<dbReference type="Pfam" id="PF03845">
    <property type="entry name" value="Spore_permease"/>
    <property type="match status" value="1"/>
</dbReference>
<feature type="transmembrane region" description="Helical" evidence="8">
    <location>
        <begin position="114"/>
        <end position="133"/>
    </location>
</feature>
<dbReference type="PANTHER" id="PTHR34975:SF2">
    <property type="entry name" value="SPORE GERMINATION PROTEIN A2"/>
    <property type="match status" value="1"/>
</dbReference>
<keyword evidence="3" id="KW-0813">Transport</keyword>
<keyword evidence="5 8" id="KW-0812">Transmembrane</keyword>
<reference evidence="9 12" key="1">
    <citation type="submission" date="2023-02" db="EMBL/GenBank/DDBJ databases">
        <title>Pathogen: clinical or host-associated sample.</title>
        <authorList>
            <person name="Hergert J."/>
            <person name="Casey R."/>
            <person name="Wagner J."/>
            <person name="Young E.L."/>
            <person name="Oakeson K.F."/>
        </authorList>
    </citation>
    <scope>NUCLEOTIDE SEQUENCE</scope>
    <source>
        <strain evidence="10 12">2022CK-00829</strain>
        <strain evidence="9">2022CK-00830</strain>
    </source>
</reference>
<evidence type="ECO:0000256" key="5">
    <source>
        <dbReference type="ARBA" id="ARBA00022692"/>
    </source>
</evidence>
<protein>
    <submittedName>
        <fullName evidence="9">Endospore germination permease</fullName>
    </submittedName>
</protein>
<feature type="transmembrane region" description="Helical" evidence="8">
    <location>
        <begin position="305"/>
        <end position="320"/>
    </location>
</feature>
<proteinExistence type="inferred from homology"/>
<dbReference type="Proteomes" id="UP001220962">
    <property type="component" value="Chromosome"/>
</dbReference>
<name>A0AAX3MXM4_9BACL</name>
<keyword evidence="6 8" id="KW-1133">Transmembrane helix</keyword>
<dbReference type="EMBL" id="CP118101">
    <property type="protein sequence ID" value="WDH82077.1"/>
    <property type="molecule type" value="Genomic_DNA"/>
</dbReference>
<dbReference type="RefSeq" id="WP_047913691.1">
    <property type="nucleotide sequence ID" value="NZ_CP118101.1"/>
</dbReference>
<feature type="transmembrane region" description="Helical" evidence="8">
    <location>
        <begin position="340"/>
        <end position="358"/>
    </location>
</feature>
<sequence length="366" mass="41430">MNTKISAYQLFSITFLFQFGTTIIYAFEATVGRDAWMVTLLSFIIGIMLVAMYLGIMQLNPGLTLVEWFPRQFGKWIGFPIAMLYPCVFLLDAARIIGDLRDLVPTTILPNTPPLVLIIVFGALALYGLILGIENISRLGQILLPILLGLFFLELIFLLFSDIVNWEMLKPLLWKGWDPVIKTTILQGITQTYGESIALAMIWVMVDKKSKVWKATLISTAFVFLLILLLDIFSITVFGDVLFQRLVYPFYSLSGMVNIQGFITNLNPFAVVTMISTAYFKLVIKMYAALTGIQMLLRLKKGRRLMLPAVLLIMILGMTLDNNVTEHLSIISFQVVTPYVWIPLYIGLPLLLFIISLIRHKLKSAR</sequence>
<evidence type="ECO:0000313" key="12">
    <source>
        <dbReference type="Proteomes" id="UP001221519"/>
    </source>
</evidence>